<dbReference type="GO" id="GO:0005524">
    <property type="term" value="F:ATP binding"/>
    <property type="evidence" value="ECO:0007669"/>
    <property type="project" value="UniProtKB-KW"/>
</dbReference>
<dbReference type="Gene3D" id="3.10.20.30">
    <property type="match status" value="1"/>
</dbReference>
<dbReference type="InterPro" id="IPR012676">
    <property type="entry name" value="TGS-like"/>
</dbReference>
<keyword evidence="3" id="KW-0004">4Fe-4S</keyword>
<dbReference type="PANTHER" id="PTHR21262">
    <property type="entry name" value="GUANOSINE-3',5'-BIS DIPHOSPHATE 3'-PYROPHOSPHOHYDROLASE"/>
    <property type="match status" value="1"/>
</dbReference>
<dbReference type="InterPro" id="IPR045865">
    <property type="entry name" value="ACT-like_dom_sf"/>
</dbReference>
<dbReference type="InterPro" id="IPR007685">
    <property type="entry name" value="RelA_SpoT"/>
</dbReference>
<feature type="domain" description="ACT" evidence="21">
    <location>
        <begin position="1109"/>
        <end position="1184"/>
    </location>
</feature>
<keyword evidence="7 18" id="KW-0949">S-adenosyl-L-methionine</keyword>
<dbReference type="InterPro" id="IPR010280">
    <property type="entry name" value="U5_MeTrfase_fam"/>
</dbReference>
<evidence type="ECO:0000256" key="5">
    <source>
        <dbReference type="ARBA" id="ARBA00022603"/>
    </source>
</evidence>
<dbReference type="GO" id="GO:0005886">
    <property type="term" value="C:plasma membrane"/>
    <property type="evidence" value="ECO:0007669"/>
    <property type="project" value="TreeGrafter"/>
</dbReference>
<evidence type="ECO:0000256" key="15">
    <source>
        <dbReference type="ARBA" id="ARBA00070102"/>
    </source>
</evidence>
<dbReference type="GO" id="GO:0051539">
    <property type="term" value="F:4 iron, 4 sulfur cluster binding"/>
    <property type="evidence" value="ECO:0007669"/>
    <property type="project" value="UniProtKB-KW"/>
</dbReference>
<dbReference type="SUPFAM" id="SSF81271">
    <property type="entry name" value="TGS-like"/>
    <property type="match status" value="1"/>
</dbReference>
<dbReference type="PROSITE" id="PS01231">
    <property type="entry name" value="TRMA_2"/>
    <property type="match status" value="1"/>
</dbReference>
<feature type="active site" description="Nucleophile" evidence="18">
    <location>
        <position position="394"/>
    </location>
</feature>
<name>A0A0A2W0Y8_BEABA</name>
<accession>A0A0A2W0Y8</accession>
<evidence type="ECO:0000256" key="18">
    <source>
        <dbReference type="PROSITE-ProRule" id="PRU01024"/>
    </source>
</evidence>
<evidence type="ECO:0000256" key="14">
    <source>
        <dbReference type="ARBA" id="ARBA00025704"/>
    </source>
</evidence>
<dbReference type="PANTHER" id="PTHR21262:SF31">
    <property type="entry name" value="GTP PYROPHOSPHOKINASE"/>
    <property type="match status" value="1"/>
</dbReference>
<dbReference type="HAMAP" id="MF_01010">
    <property type="entry name" value="23SrRNA_methyltr_RlmD"/>
    <property type="match status" value="1"/>
</dbReference>
<feature type="domain" description="TGS" evidence="23">
    <location>
        <begin position="844"/>
        <end position="905"/>
    </location>
</feature>
<feature type="binding site" evidence="18">
    <location>
        <position position="320"/>
    </location>
    <ligand>
        <name>S-adenosyl-L-methionine</name>
        <dbReference type="ChEBI" id="CHEBI:59789"/>
    </ligand>
</feature>
<keyword evidence="10 24" id="KW-0418">Kinase</keyword>
<comment type="similarity">
    <text evidence="1">Belongs to the RelA/SpoT family.</text>
</comment>
<dbReference type="PROSITE" id="PS51671">
    <property type="entry name" value="ACT"/>
    <property type="match status" value="1"/>
</dbReference>
<evidence type="ECO:0000256" key="12">
    <source>
        <dbReference type="ARBA" id="ARBA00023004"/>
    </source>
</evidence>
<feature type="active site" evidence="19">
    <location>
        <position position="394"/>
    </location>
</feature>
<dbReference type="InterPro" id="IPR006674">
    <property type="entry name" value="HD_domain"/>
</dbReference>
<dbReference type="Gene3D" id="1.10.3210.10">
    <property type="entry name" value="Hypothetical protein af1432"/>
    <property type="match status" value="1"/>
</dbReference>
<dbReference type="Pfam" id="PF13328">
    <property type="entry name" value="HD_4"/>
    <property type="match status" value="1"/>
</dbReference>
<dbReference type="SMART" id="SM00954">
    <property type="entry name" value="RelA_SpoT"/>
    <property type="match status" value="1"/>
</dbReference>
<dbReference type="CDD" id="cd02440">
    <property type="entry name" value="AdoMet_MTases"/>
    <property type="match status" value="1"/>
</dbReference>
<dbReference type="InterPro" id="IPR004811">
    <property type="entry name" value="RelA/Spo_fam"/>
</dbReference>
<dbReference type="GO" id="GO:0001510">
    <property type="term" value="P:RNA methylation"/>
    <property type="evidence" value="ECO:0007669"/>
    <property type="project" value="UniProtKB-ARBA"/>
</dbReference>
<sequence length="1184" mass="133350">MAQFYSAKRRDTNRELFTVTVTDLDPFGQGVARHKGKALFIRGALPGEQVEVRITEDKRSYAQAEVKRRLNDSSERVKPGCPHFGVCGGCQQQHASVALQQAAKSKALGRMMGEREHPRQVDEIISAAPWGYRRRARLGLNYQPRTQTLQMGFRKASDKALVDIHRCPVLAPRLEACLEPLRQCLSELSIVNRLGHVELVLADGGPLMVLRHLAPLSKDDREKLEQFSHSHGVALYLAPDSDSLESLAEEEPWYHSDGLRLTFSPRDFIQVNDAVNQQMVARAIEWLEVQPEDRVLDLFCGMGNFTLPLAKRAAAVVGVEGVAALVAKGEYNAQRNSLKNVTFFHENLEDDVTRQPWAQQGFTKILLDPARAGAAGVMQHVIKLAPSRVVYVSCNPTTLARDSEALLAAGYHIKRLAMLDMFPHTGHLESMALFEPRQERIMVAVRSAHLNKAGEFAPEKWIASLGISNQQSCERLAETWAYCERQTKGHPDAELLLWRGVEMVEILSMLSMDNDTLRAALLFPLADAGVVSEEVMLESVGKQVVTLIHGVRDMDAIRHLKATHNDSVSSDQVDNVRRMLLAMVDDFRCVVIKLAERIAHLREVKDAPEDERVLAAKECTNIYAPLANRLGIGQLKWELEDYCFRYLHPAEYKRIAKLLHERRIDREHYIDDFVATLRASMKEDGVKAEVYGRPKHIYSIWRKMQKKHLAFDELFDVRAVRIVAERLQDCYAALGIVHTHFRHLPDEFDDYVANPKPNGYQSIHTVVLGPNGKTIEIQIRTKQMHEESELGVAAHWKYKEGNARSGSSGHEDRIAWLRKLIAWQEEMSDSGEMLDEVRSQVFDDRVYVFTPKGDVVDLPAGSTPLDFAYHIHSDVGHRCIGAKIGGRIVPFTYQLQMGDQIEVITQKQPNPSRDWLNPNLGYITTSRGRAKIHNWFRKQDRDKNILAGRQILDDEIEHLGISLKEAEKTLLPRYNFNEIEELLAAIGGGDIRLNQMSNYLQAQFNKPSAEEQDAAALRQLTQKTYSPPQSRSKDNGRVVVEGVGNLMHHIARCCQPIPGDEIVGFITQGRGISIHRADCDQLAELQSHAPERIVDAVWGESYSSGYSLVVRVTANDRSGLLRDITTILANEKVNVLGVASRSDTKQQLATIDMTIEIYNLQVLGRVLGKLNQVPDIIDARRLHG</sequence>
<keyword evidence="9" id="KW-0547">Nucleotide-binding</keyword>
<dbReference type="PROSITE" id="PS01230">
    <property type="entry name" value="TRMA_1"/>
    <property type="match status" value="1"/>
</dbReference>
<proteinExistence type="inferred from homology"/>
<feature type="binding site" evidence="18">
    <location>
        <position position="299"/>
    </location>
    <ligand>
        <name>S-adenosyl-L-methionine</name>
        <dbReference type="ChEBI" id="CHEBI:59789"/>
    </ligand>
</feature>
<dbReference type="SUPFAM" id="SSF81301">
    <property type="entry name" value="Nucleotidyltransferase"/>
    <property type="match status" value="1"/>
</dbReference>
<dbReference type="SUPFAM" id="SSF50249">
    <property type="entry name" value="Nucleic acid-binding proteins"/>
    <property type="match status" value="1"/>
</dbReference>
<keyword evidence="8" id="KW-0479">Metal-binding</keyword>
<dbReference type="InterPro" id="IPR043519">
    <property type="entry name" value="NT_sf"/>
</dbReference>
<evidence type="ECO:0000256" key="19">
    <source>
        <dbReference type="PROSITE-ProRule" id="PRU10015"/>
    </source>
</evidence>
<organism evidence="24 25">
    <name type="scientific">Beauveria bassiana D1-5</name>
    <dbReference type="NCBI Taxonomy" id="1245745"/>
    <lineage>
        <taxon>Eukaryota</taxon>
        <taxon>Fungi</taxon>
        <taxon>Dikarya</taxon>
        <taxon>Ascomycota</taxon>
        <taxon>Pezizomycotina</taxon>
        <taxon>Sordariomycetes</taxon>
        <taxon>Hypocreomycetidae</taxon>
        <taxon>Hypocreales</taxon>
        <taxon>Cordycipitaceae</taxon>
        <taxon>Beauveria</taxon>
    </lineage>
</organism>
<dbReference type="SUPFAM" id="SSF109604">
    <property type="entry name" value="HD-domain/PDEase-like"/>
    <property type="match status" value="1"/>
</dbReference>
<dbReference type="GO" id="GO:0008728">
    <property type="term" value="F:GTP diphosphokinase activity"/>
    <property type="evidence" value="ECO:0007669"/>
    <property type="project" value="UniProtKB-EC"/>
</dbReference>
<keyword evidence="6 18" id="KW-0808">Transferase</keyword>
<dbReference type="EMBL" id="ANFO01000035">
    <property type="protein sequence ID" value="KGQ13568.1"/>
    <property type="molecule type" value="Genomic_DNA"/>
</dbReference>
<dbReference type="GO" id="GO:0003723">
    <property type="term" value="F:RNA binding"/>
    <property type="evidence" value="ECO:0007669"/>
    <property type="project" value="InterPro"/>
</dbReference>
<dbReference type="GO" id="GO:0005525">
    <property type="term" value="F:GTP binding"/>
    <property type="evidence" value="ECO:0007669"/>
    <property type="project" value="UniProtKB-KW"/>
</dbReference>
<dbReference type="SUPFAM" id="SSF55021">
    <property type="entry name" value="ACT-like"/>
    <property type="match status" value="1"/>
</dbReference>
<reference evidence="24 25" key="1">
    <citation type="submission" date="2012-10" db="EMBL/GenBank/DDBJ databases">
        <title>Genome sequencing and analysis of entomopathogenic fungi Beauveria bassiana D1-5.</title>
        <authorList>
            <person name="Li Q."/>
            <person name="Wang L."/>
            <person name="Zhang Z."/>
            <person name="Wang Q."/>
            <person name="Ren J."/>
            <person name="Wang M."/>
            <person name="Xu W."/>
            <person name="Wang J."/>
            <person name="Lu Y."/>
            <person name="Du Q."/>
            <person name="Sun Z."/>
        </authorList>
    </citation>
    <scope>NUCLEOTIDE SEQUENCE [LARGE SCALE GENOMIC DNA]</scope>
    <source>
        <strain evidence="24 25">D1-5</strain>
    </source>
</reference>
<dbReference type="InterPro" id="IPR030390">
    <property type="entry name" value="MeTrfase_TrmA_AS"/>
</dbReference>
<evidence type="ECO:0000256" key="8">
    <source>
        <dbReference type="ARBA" id="ARBA00022723"/>
    </source>
</evidence>
<dbReference type="GO" id="GO:0008173">
    <property type="term" value="F:RNA methyltransferase activity"/>
    <property type="evidence" value="ECO:0007669"/>
    <property type="project" value="InterPro"/>
</dbReference>
<keyword evidence="11" id="KW-0067">ATP-binding</keyword>
<evidence type="ECO:0000256" key="3">
    <source>
        <dbReference type="ARBA" id="ARBA00022485"/>
    </source>
</evidence>
<dbReference type="GO" id="GO:0006364">
    <property type="term" value="P:rRNA processing"/>
    <property type="evidence" value="ECO:0007669"/>
    <property type="project" value="UniProtKB-KW"/>
</dbReference>
<dbReference type="PROSITE" id="PS51687">
    <property type="entry name" value="SAM_MT_RNA_M5U"/>
    <property type="match status" value="1"/>
</dbReference>
<dbReference type="PROSITE" id="PS51831">
    <property type="entry name" value="HD"/>
    <property type="match status" value="1"/>
</dbReference>
<dbReference type="GO" id="GO:0042594">
    <property type="term" value="P:response to starvation"/>
    <property type="evidence" value="ECO:0007669"/>
    <property type="project" value="TreeGrafter"/>
</dbReference>
<evidence type="ECO:0000256" key="2">
    <source>
        <dbReference type="ARBA" id="ARBA00013251"/>
    </source>
</evidence>
<dbReference type="Pfam" id="PF13291">
    <property type="entry name" value="ACT_4"/>
    <property type="match status" value="1"/>
</dbReference>
<keyword evidence="12" id="KW-0408">Iron</keyword>
<dbReference type="NCBIfam" id="NF008124">
    <property type="entry name" value="PRK10872.1"/>
    <property type="match status" value="1"/>
</dbReference>
<dbReference type="Gene3D" id="3.40.50.150">
    <property type="entry name" value="Vaccinia Virus protein VP39"/>
    <property type="match status" value="1"/>
</dbReference>
<evidence type="ECO:0000259" key="21">
    <source>
        <dbReference type="PROSITE" id="PS51671"/>
    </source>
</evidence>
<evidence type="ECO:0000259" key="22">
    <source>
        <dbReference type="PROSITE" id="PS51831"/>
    </source>
</evidence>
<dbReference type="NCBIfam" id="NF009639">
    <property type="entry name" value="PRK13168.1"/>
    <property type="match status" value="1"/>
</dbReference>
<dbReference type="GO" id="GO:0046872">
    <property type="term" value="F:metal ion binding"/>
    <property type="evidence" value="ECO:0007669"/>
    <property type="project" value="UniProtKB-KW"/>
</dbReference>
<dbReference type="NCBIfam" id="TIGR00479">
    <property type="entry name" value="rumA"/>
    <property type="match status" value="1"/>
</dbReference>
<dbReference type="GO" id="GO:0016301">
    <property type="term" value="F:kinase activity"/>
    <property type="evidence" value="ECO:0007669"/>
    <property type="project" value="UniProtKB-KW"/>
</dbReference>
<dbReference type="Gene3D" id="2.40.50.1070">
    <property type="match status" value="1"/>
</dbReference>
<evidence type="ECO:0000256" key="16">
    <source>
        <dbReference type="ARBA" id="ARBA00075768"/>
    </source>
</evidence>
<evidence type="ECO:0000256" key="11">
    <source>
        <dbReference type="ARBA" id="ARBA00022840"/>
    </source>
</evidence>
<dbReference type="STRING" id="1245745.A0A0A2W0Y8"/>
<feature type="binding site" evidence="18">
    <location>
        <position position="270"/>
    </location>
    <ligand>
        <name>S-adenosyl-L-methionine</name>
        <dbReference type="ChEBI" id="CHEBI:59789"/>
    </ligand>
</feature>
<dbReference type="Pfam" id="PF04607">
    <property type="entry name" value="RelA_SpoT"/>
    <property type="match status" value="1"/>
</dbReference>
<dbReference type="InterPro" id="IPR002912">
    <property type="entry name" value="ACT_dom"/>
</dbReference>
<evidence type="ECO:0000313" key="24">
    <source>
        <dbReference type="EMBL" id="KGQ13568.1"/>
    </source>
</evidence>
<dbReference type="FunFam" id="1.10.3210.10:FF:000007">
    <property type="entry name" value="GTP pyrophosphokinase"/>
    <property type="match status" value="1"/>
</dbReference>
<keyword evidence="5 18" id="KW-0489">Methyltransferase</keyword>
<comment type="pathway">
    <text evidence="14">Purine metabolism.</text>
</comment>
<dbReference type="Pfam" id="PF19296">
    <property type="entry name" value="RelA_AH_RIS"/>
    <property type="match status" value="1"/>
</dbReference>
<dbReference type="FunFam" id="3.10.20.30:FF:000002">
    <property type="entry name" value="GTP pyrophosphokinase (RelA/SpoT)"/>
    <property type="match status" value="1"/>
</dbReference>
<evidence type="ECO:0000256" key="4">
    <source>
        <dbReference type="ARBA" id="ARBA00022552"/>
    </source>
</evidence>
<dbReference type="GO" id="GO:0006520">
    <property type="term" value="P:amino acid metabolic process"/>
    <property type="evidence" value="ECO:0007669"/>
    <property type="project" value="UniProtKB-ARBA"/>
</dbReference>
<dbReference type="PROSITE" id="PS50926">
    <property type="entry name" value="TRAM"/>
    <property type="match status" value="1"/>
</dbReference>
<dbReference type="InterPro" id="IPR002792">
    <property type="entry name" value="TRAM_dom"/>
</dbReference>
<comment type="caution">
    <text evidence="24">The sequence shown here is derived from an EMBL/GenBank/DDBJ whole genome shotgun (WGS) entry which is preliminary data.</text>
</comment>
<keyword evidence="3" id="KW-0411">Iron-sulfur</keyword>
<dbReference type="Pfam" id="PF01938">
    <property type="entry name" value="TRAM"/>
    <property type="match status" value="1"/>
</dbReference>
<dbReference type="NCBIfam" id="TIGR00691">
    <property type="entry name" value="spoT_relA"/>
    <property type="match status" value="1"/>
</dbReference>
<dbReference type="FunFam" id="3.30.70.260:FF:000010">
    <property type="entry name" value="GTP pyrophosphokinase RelA"/>
    <property type="match status" value="1"/>
</dbReference>
<dbReference type="GO" id="GO:0008757">
    <property type="term" value="F:S-adenosylmethionine-dependent methyltransferase activity"/>
    <property type="evidence" value="ECO:0007669"/>
    <property type="project" value="UniProtKB-ARBA"/>
</dbReference>
<dbReference type="Pfam" id="PF05958">
    <property type="entry name" value="tRNA_U5-meth_tr"/>
    <property type="match status" value="1"/>
</dbReference>
<dbReference type="InterPro" id="IPR012340">
    <property type="entry name" value="NA-bd_OB-fold"/>
</dbReference>
<feature type="binding site" evidence="18">
    <location>
        <position position="368"/>
    </location>
    <ligand>
        <name>S-adenosyl-L-methionine</name>
        <dbReference type="ChEBI" id="CHEBI:59789"/>
    </ligand>
</feature>
<dbReference type="GO" id="GO:0046394">
    <property type="term" value="P:carboxylic acid biosynthetic process"/>
    <property type="evidence" value="ECO:0007669"/>
    <property type="project" value="UniProtKB-ARBA"/>
</dbReference>
<dbReference type="EC" id="2.7.6.5" evidence="2"/>
<dbReference type="InterPro" id="IPR033655">
    <property type="entry name" value="TGS_RelA/SpoT"/>
</dbReference>
<keyword evidence="13" id="KW-0342">GTP-binding</keyword>
<dbReference type="SUPFAM" id="SSF53335">
    <property type="entry name" value="S-adenosyl-L-methionine-dependent methyltransferases"/>
    <property type="match status" value="1"/>
</dbReference>
<dbReference type="InterPro" id="IPR029063">
    <property type="entry name" value="SAM-dependent_MTases_sf"/>
</dbReference>
<dbReference type="FunFam" id="3.30.460.10:FF:000001">
    <property type="entry name" value="GTP pyrophosphokinase RelA"/>
    <property type="match status" value="1"/>
</dbReference>
<dbReference type="InterPro" id="IPR004095">
    <property type="entry name" value="TGS"/>
</dbReference>
<evidence type="ECO:0000259" key="20">
    <source>
        <dbReference type="PROSITE" id="PS50926"/>
    </source>
</evidence>
<dbReference type="Gene3D" id="2.40.50.140">
    <property type="entry name" value="Nucleic acid-binding proteins"/>
    <property type="match status" value="1"/>
</dbReference>
<feature type="domain" description="HD" evidence="22">
    <location>
        <begin position="496"/>
        <end position="601"/>
    </location>
</feature>
<dbReference type="CDD" id="cd01668">
    <property type="entry name" value="TGS_RSH"/>
    <property type="match status" value="1"/>
</dbReference>
<comment type="similarity">
    <text evidence="18">Belongs to the class I-like SAM-binding methyltransferase superfamily. RNA M5U methyltransferase family.</text>
</comment>
<evidence type="ECO:0000256" key="13">
    <source>
        <dbReference type="ARBA" id="ARBA00023134"/>
    </source>
</evidence>
<dbReference type="GO" id="GO:0008893">
    <property type="term" value="F:guanosine-3',5'-bis(diphosphate) 3'-diphosphatase activity"/>
    <property type="evidence" value="ECO:0007669"/>
    <property type="project" value="TreeGrafter"/>
</dbReference>
<dbReference type="Gene3D" id="3.30.460.10">
    <property type="entry name" value="Beta Polymerase, domain 2"/>
    <property type="match status" value="1"/>
</dbReference>
<dbReference type="FunFam" id="2.40.50.140:FF:000097">
    <property type="entry name" value="23S rRNA (uracil(1939)-C(5))-methyltransferase RlmD"/>
    <property type="match status" value="1"/>
</dbReference>
<dbReference type="GO" id="GO:0015969">
    <property type="term" value="P:guanosine tetraphosphate metabolic process"/>
    <property type="evidence" value="ECO:0007669"/>
    <property type="project" value="InterPro"/>
</dbReference>
<keyword evidence="4" id="KW-0698">rRNA processing</keyword>
<protein>
    <recommendedName>
        <fullName evidence="15">Putative GTP diphosphokinase RSH1, chloroplastic</fullName>
        <ecNumber evidence="2">2.7.6.5</ecNumber>
    </recommendedName>
    <alternativeName>
        <fullName evidence="16">RelA/SpoT homolog 1</fullName>
    </alternativeName>
    <alternativeName>
        <fullName evidence="17">ppGpp synthetase RSH1</fullName>
    </alternativeName>
</protein>
<evidence type="ECO:0000256" key="10">
    <source>
        <dbReference type="ARBA" id="ARBA00022777"/>
    </source>
</evidence>
<dbReference type="CDD" id="cd05399">
    <property type="entry name" value="NT_Rel-Spo_like"/>
    <property type="match status" value="1"/>
</dbReference>
<dbReference type="PROSITE" id="PS51880">
    <property type="entry name" value="TGS"/>
    <property type="match status" value="1"/>
</dbReference>
<evidence type="ECO:0000256" key="1">
    <source>
        <dbReference type="ARBA" id="ARBA00007476"/>
    </source>
</evidence>
<dbReference type="InterPro" id="IPR030391">
    <property type="entry name" value="MeTrfase_TrmA_CS"/>
</dbReference>
<gene>
    <name evidence="24" type="ORF">BBAD15_g528</name>
</gene>
<evidence type="ECO:0000259" key="23">
    <source>
        <dbReference type="PROSITE" id="PS51880"/>
    </source>
</evidence>
<dbReference type="CDD" id="cd04876">
    <property type="entry name" value="ACT_RelA-SpoT"/>
    <property type="match status" value="1"/>
</dbReference>
<dbReference type="HOGENOM" id="CLU_272602_0_0_1"/>
<evidence type="ECO:0000256" key="9">
    <source>
        <dbReference type="ARBA" id="ARBA00022741"/>
    </source>
</evidence>
<evidence type="ECO:0000256" key="6">
    <source>
        <dbReference type="ARBA" id="ARBA00022679"/>
    </source>
</evidence>
<evidence type="ECO:0000256" key="17">
    <source>
        <dbReference type="ARBA" id="ARBA00082153"/>
    </source>
</evidence>
<dbReference type="Pfam" id="PF02824">
    <property type="entry name" value="TGS"/>
    <property type="match status" value="1"/>
</dbReference>
<dbReference type="FunFam" id="3.40.50.150:FF:000009">
    <property type="entry name" value="23S rRNA (Uracil(1939)-C(5))-methyltransferase RlmD"/>
    <property type="match status" value="1"/>
</dbReference>
<dbReference type="Gene3D" id="3.30.70.260">
    <property type="match status" value="1"/>
</dbReference>
<dbReference type="Proteomes" id="UP000030106">
    <property type="component" value="Unassembled WGS sequence"/>
</dbReference>
<dbReference type="AlphaFoldDB" id="A0A0A2W0Y8"/>
<evidence type="ECO:0000313" key="25">
    <source>
        <dbReference type="Proteomes" id="UP000030106"/>
    </source>
</evidence>
<dbReference type="InterPro" id="IPR012675">
    <property type="entry name" value="Beta-grasp_dom_sf"/>
</dbReference>
<dbReference type="InterPro" id="IPR001566">
    <property type="entry name" value="23S_rRNA_MeTrfase_RlmD"/>
</dbReference>
<evidence type="ECO:0000256" key="7">
    <source>
        <dbReference type="ARBA" id="ARBA00022691"/>
    </source>
</evidence>
<dbReference type="InterPro" id="IPR045600">
    <property type="entry name" value="RelA/SpoT_AH_RIS"/>
</dbReference>
<feature type="domain" description="TRAM" evidence="20">
    <location>
        <begin position="9"/>
        <end position="68"/>
    </location>
</feature>